<evidence type="ECO:0000313" key="2">
    <source>
        <dbReference type="Proteomes" id="UP000026962"/>
    </source>
</evidence>
<evidence type="ECO:0000313" key="1">
    <source>
        <dbReference type="EnsemblPlants" id="OPUNC07G17230.1"/>
    </source>
</evidence>
<reference evidence="1" key="1">
    <citation type="submission" date="2015-04" db="UniProtKB">
        <authorList>
            <consortium name="EnsemblPlants"/>
        </authorList>
    </citation>
    <scope>IDENTIFICATION</scope>
</reference>
<dbReference type="AlphaFoldDB" id="A0A0E0LM39"/>
<evidence type="ECO:0008006" key="3">
    <source>
        <dbReference type="Google" id="ProtNLM"/>
    </source>
</evidence>
<accession>A0A0E0LM39</accession>
<reference evidence="1" key="2">
    <citation type="submission" date="2018-05" db="EMBL/GenBank/DDBJ databases">
        <title>OpunRS2 (Oryza punctata Reference Sequence Version 2).</title>
        <authorList>
            <person name="Zhang J."/>
            <person name="Kudrna D."/>
            <person name="Lee S."/>
            <person name="Talag J."/>
            <person name="Welchert J."/>
            <person name="Wing R.A."/>
        </authorList>
    </citation>
    <scope>NUCLEOTIDE SEQUENCE [LARGE SCALE GENOMIC DNA]</scope>
</reference>
<dbReference type="Proteomes" id="UP000026962">
    <property type="component" value="Chromosome 7"/>
</dbReference>
<dbReference type="EnsemblPlants" id="OPUNC07G17230.1">
    <property type="protein sequence ID" value="OPUNC07G17230.1"/>
    <property type="gene ID" value="OPUNC07G17230"/>
</dbReference>
<keyword evidence="2" id="KW-1185">Reference proteome</keyword>
<dbReference type="Gramene" id="OPUNC07G17230.1">
    <property type="protein sequence ID" value="OPUNC07G17230.1"/>
    <property type="gene ID" value="OPUNC07G17230"/>
</dbReference>
<dbReference type="HOGENOM" id="CLU_2227564_0_0_1"/>
<name>A0A0E0LM39_ORYPU</name>
<proteinExistence type="predicted"/>
<sequence length="106" mass="11144">MEDNGARRRRRLGSSRLEPLLVVVIGGELGGEVGVGGAAGVGLCRRRRRGGGAGDGVARWRQRVERSDNAKEVDGVAEGADLGVALLRRVRDADIGGGVLDAQREE</sequence>
<organism evidence="1">
    <name type="scientific">Oryza punctata</name>
    <name type="common">Red rice</name>
    <dbReference type="NCBI Taxonomy" id="4537"/>
    <lineage>
        <taxon>Eukaryota</taxon>
        <taxon>Viridiplantae</taxon>
        <taxon>Streptophyta</taxon>
        <taxon>Embryophyta</taxon>
        <taxon>Tracheophyta</taxon>
        <taxon>Spermatophyta</taxon>
        <taxon>Magnoliopsida</taxon>
        <taxon>Liliopsida</taxon>
        <taxon>Poales</taxon>
        <taxon>Poaceae</taxon>
        <taxon>BOP clade</taxon>
        <taxon>Oryzoideae</taxon>
        <taxon>Oryzeae</taxon>
        <taxon>Oryzinae</taxon>
        <taxon>Oryza</taxon>
    </lineage>
</organism>
<protein>
    <recommendedName>
        <fullName evidence="3">DUF834 domain-containing protein</fullName>
    </recommendedName>
</protein>